<dbReference type="STRING" id="1798481.A2678_03010"/>
<protein>
    <submittedName>
        <fullName evidence="3">Uncharacterized protein</fullName>
    </submittedName>
</protein>
<dbReference type="Proteomes" id="UP000178815">
    <property type="component" value="Unassembled WGS sequence"/>
</dbReference>
<feature type="region of interest" description="Disordered" evidence="1">
    <location>
        <begin position="210"/>
        <end position="249"/>
    </location>
</feature>
<evidence type="ECO:0000256" key="2">
    <source>
        <dbReference type="SAM" id="Phobius"/>
    </source>
</evidence>
<keyword evidence="2" id="KW-1133">Transmembrane helix</keyword>
<keyword evidence="2" id="KW-0812">Transmembrane</keyword>
<reference evidence="3 4" key="1">
    <citation type="journal article" date="2016" name="Nat. Commun.">
        <title>Thousands of microbial genomes shed light on interconnected biogeochemical processes in an aquifer system.</title>
        <authorList>
            <person name="Anantharaman K."/>
            <person name="Brown C.T."/>
            <person name="Hug L.A."/>
            <person name="Sharon I."/>
            <person name="Castelle C.J."/>
            <person name="Probst A.J."/>
            <person name="Thomas B.C."/>
            <person name="Singh A."/>
            <person name="Wilkins M.J."/>
            <person name="Karaoz U."/>
            <person name="Brodie E.L."/>
            <person name="Williams K.H."/>
            <person name="Hubbard S.S."/>
            <person name="Banfield J.F."/>
        </authorList>
    </citation>
    <scope>NUCLEOTIDE SEQUENCE [LARGE SCALE GENOMIC DNA]</scope>
</reference>
<accession>A0A1F6CHB7</accession>
<keyword evidence="2" id="KW-0472">Membrane</keyword>
<gene>
    <name evidence="3" type="ORF">A2678_03010</name>
</gene>
<comment type="caution">
    <text evidence="3">The sequence shown here is derived from an EMBL/GenBank/DDBJ whole genome shotgun (WGS) entry which is preliminary data.</text>
</comment>
<proteinExistence type="predicted"/>
<feature type="transmembrane region" description="Helical" evidence="2">
    <location>
        <begin position="138"/>
        <end position="164"/>
    </location>
</feature>
<evidence type="ECO:0000313" key="4">
    <source>
        <dbReference type="Proteomes" id="UP000178815"/>
    </source>
</evidence>
<evidence type="ECO:0000313" key="3">
    <source>
        <dbReference type="EMBL" id="OGG48380.1"/>
    </source>
</evidence>
<dbReference type="EMBL" id="MFKU01000014">
    <property type="protein sequence ID" value="OGG48380.1"/>
    <property type="molecule type" value="Genomic_DNA"/>
</dbReference>
<dbReference type="AlphaFoldDB" id="A0A1F6CHB7"/>
<organism evidence="3 4">
    <name type="scientific">Candidatus Kaiserbacteria bacterium RIFCSPHIGHO2_01_FULL_53_31</name>
    <dbReference type="NCBI Taxonomy" id="1798481"/>
    <lineage>
        <taxon>Bacteria</taxon>
        <taxon>Candidatus Kaiseribacteriota</taxon>
    </lineage>
</organism>
<sequence length="249" mass="27290">MSPNKNSPPARGRVGGASPPPETMTWLKASFVLVFCVIFDLTRGFFSMFWLFGPALAAAYCTYGASDTVAAVTGGALGTKAVATICSAVAVKAGAVLSPALIMFGAVMAMALGILGWLTIGLILILKNSRIFKANESAVFWFLLGFGVSELPFLSALPALTFMVGKLYRTQITVEKKQLKQWKKEQEVIAREERDQKIVDLTRARQERDAAETQFERQMEDEQEVEIAKEGLEQEREIQDSPEGMREAA</sequence>
<evidence type="ECO:0000256" key="1">
    <source>
        <dbReference type="SAM" id="MobiDB-lite"/>
    </source>
</evidence>
<feature type="transmembrane region" description="Helical" evidence="2">
    <location>
        <begin position="101"/>
        <end position="126"/>
    </location>
</feature>
<name>A0A1F6CHB7_9BACT</name>
<feature type="transmembrane region" description="Helical" evidence="2">
    <location>
        <begin position="31"/>
        <end position="52"/>
    </location>
</feature>